<comment type="similarity">
    <text evidence="1">Belongs to the class-I pyridine nucleotide-disulfide oxidoreductase family.</text>
</comment>
<dbReference type="SUPFAM" id="SSF55424">
    <property type="entry name" value="FAD/NAD-linked reductases, dimerisation (C-terminal) domain"/>
    <property type="match status" value="1"/>
</dbReference>
<dbReference type="GO" id="GO:0003955">
    <property type="term" value="F:NAD(P)H dehydrogenase (quinone) activity"/>
    <property type="evidence" value="ECO:0007669"/>
    <property type="project" value="TreeGrafter"/>
</dbReference>
<evidence type="ECO:0000256" key="2">
    <source>
        <dbReference type="ARBA" id="ARBA00022630"/>
    </source>
</evidence>
<dbReference type="NCBIfam" id="NF004946">
    <property type="entry name" value="PRK06292.2-4"/>
    <property type="match status" value="1"/>
</dbReference>
<gene>
    <name evidence="6" type="ORF">DV733_10730</name>
</gene>
<dbReference type="InterPro" id="IPR023753">
    <property type="entry name" value="FAD/NAD-binding_dom"/>
</dbReference>
<organism evidence="6 7">
    <name type="scientific">Halapricum salinum</name>
    <dbReference type="NCBI Taxonomy" id="1457250"/>
    <lineage>
        <taxon>Archaea</taxon>
        <taxon>Methanobacteriati</taxon>
        <taxon>Methanobacteriota</taxon>
        <taxon>Stenosarchaea group</taxon>
        <taxon>Halobacteria</taxon>
        <taxon>Halobacteriales</taxon>
        <taxon>Haloarculaceae</taxon>
        <taxon>Halapricum</taxon>
    </lineage>
</organism>
<dbReference type="Pfam" id="PF07992">
    <property type="entry name" value="Pyr_redox_2"/>
    <property type="match status" value="1"/>
</dbReference>
<dbReference type="Gene3D" id="3.50.50.60">
    <property type="entry name" value="FAD/NAD(P)-binding domain"/>
    <property type="match status" value="2"/>
</dbReference>
<protein>
    <submittedName>
        <fullName evidence="6">Dihydrolipoyl dehydrogenase</fullName>
        <ecNumber evidence="6">1.8.1.4</ecNumber>
    </submittedName>
</protein>
<dbReference type="PIRSF" id="PIRSF000350">
    <property type="entry name" value="Mercury_reductase_MerA"/>
    <property type="match status" value="1"/>
</dbReference>
<dbReference type="EMBL" id="CP031310">
    <property type="protein sequence ID" value="QCC51680.1"/>
    <property type="molecule type" value="Genomic_DNA"/>
</dbReference>
<dbReference type="InterPro" id="IPR004099">
    <property type="entry name" value="Pyr_nucl-diS_OxRdtase_dimer"/>
</dbReference>
<reference evidence="6 7" key="1">
    <citation type="journal article" date="2019" name="Nat. Commun.">
        <title>A new type of DNA phosphorothioation-based antiviral system in archaea.</title>
        <authorList>
            <person name="Xiong L."/>
            <person name="Liu S."/>
            <person name="Chen S."/>
            <person name="Xiao Y."/>
            <person name="Zhu B."/>
            <person name="Gao Y."/>
            <person name="Zhang Y."/>
            <person name="Chen B."/>
            <person name="Luo J."/>
            <person name="Deng Z."/>
            <person name="Chen X."/>
            <person name="Wang L."/>
            <person name="Chen S."/>
        </authorList>
    </citation>
    <scope>NUCLEOTIDE SEQUENCE [LARGE SCALE GENOMIC DNA]</scope>
    <source>
        <strain evidence="6 7">CBA1105</strain>
    </source>
</reference>
<dbReference type="STRING" id="1457250.GCA_000755225_00750"/>
<evidence type="ECO:0000259" key="5">
    <source>
        <dbReference type="Pfam" id="PF07992"/>
    </source>
</evidence>
<keyword evidence="3" id="KW-0274">FAD</keyword>
<proteinExistence type="inferred from homology"/>
<keyword evidence="6" id="KW-0560">Oxidoreductase</keyword>
<dbReference type="InterPro" id="IPR001100">
    <property type="entry name" value="Pyr_nuc-diS_OxRdtase"/>
</dbReference>
<keyword evidence="7" id="KW-1185">Reference proteome</keyword>
<keyword evidence="2" id="KW-0285">Flavoprotein</keyword>
<accession>A0A4D6HD00</accession>
<evidence type="ECO:0000313" key="6">
    <source>
        <dbReference type="EMBL" id="QCC51680.1"/>
    </source>
</evidence>
<dbReference type="AlphaFoldDB" id="A0A4D6HD00"/>
<dbReference type="GO" id="GO:0004148">
    <property type="term" value="F:dihydrolipoyl dehydrogenase (NADH) activity"/>
    <property type="evidence" value="ECO:0007669"/>
    <property type="project" value="UniProtKB-EC"/>
</dbReference>
<dbReference type="SUPFAM" id="SSF51905">
    <property type="entry name" value="FAD/NAD(P)-binding domain"/>
    <property type="match status" value="1"/>
</dbReference>
<dbReference type="PANTHER" id="PTHR43014:SF4">
    <property type="entry name" value="PYRIDINE NUCLEOTIDE-DISULFIDE OXIDOREDUCTASE RCLA-RELATED"/>
    <property type="match status" value="1"/>
</dbReference>
<dbReference type="PRINTS" id="PR00368">
    <property type="entry name" value="FADPNR"/>
</dbReference>
<dbReference type="EC" id="1.8.1.4" evidence="6"/>
<evidence type="ECO:0000259" key="4">
    <source>
        <dbReference type="Pfam" id="PF02852"/>
    </source>
</evidence>
<evidence type="ECO:0000313" key="7">
    <source>
        <dbReference type="Proteomes" id="UP000296706"/>
    </source>
</evidence>
<name>A0A4D6HD00_9EURY</name>
<dbReference type="GeneID" id="39848343"/>
<dbReference type="Pfam" id="PF02852">
    <property type="entry name" value="Pyr_redox_dim"/>
    <property type="match status" value="1"/>
</dbReference>
<dbReference type="PANTHER" id="PTHR43014">
    <property type="entry name" value="MERCURIC REDUCTASE"/>
    <property type="match status" value="1"/>
</dbReference>
<dbReference type="PRINTS" id="PR00411">
    <property type="entry name" value="PNDRDTASEI"/>
</dbReference>
<feature type="domain" description="Pyridine nucleotide-disulphide oxidoreductase dimerisation" evidence="4">
    <location>
        <begin position="340"/>
        <end position="446"/>
    </location>
</feature>
<dbReference type="OrthoDB" id="27922at2157"/>
<dbReference type="KEGG" id="hsn:DV733_10730"/>
<dbReference type="Proteomes" id="UP000296706">
    <property type="component" value="Chromosome"/>
</dbReference>
<dbReference type="Gene3D" id="3.30.390.30">
    <property type="match status" value="1"/>
</dbReference>
<evidence type="ECO:0000256" key="3">
    <source>
        <dbReference type="ARBA" id="ARBA00022827"/>
    </source>
</evidence>
<evidence type="ECO:0000256" key="1">
    <source>
        <dbReference type="ARBA" id="ARBA00007532"/>
    </source>
</evidence>
<sequence>MTHYDVLVVGGGTGNNVAAAAADAGLDTALIEKGPLGGTCLNRGCNPSKMLIQAATAANHVRDAGTFFMESALGHVDYEAIIDDMDETLSPIAEGMEERYREKDHLTLYKDEAVFVDDRTVEVGGEKVSAEKVVVAAGSRPLVPPIEGLDEVEYMTSQEALYRRDQPESLVILGGGYIAVELGYFFESLGTDVTIVEMMDTLVPREDPDIAEAFTEIAAERHEVYTGHRATRVEADGGGVTVHAETEAGDTVAAHGDDLLVALGRRPNTDTLDVEAAGIETDDNGFIVTNDRLETSAESVWAQGDIADNAMFKHSGDYETGVTIDNVVHGNASEADFTAMPHAIFTEPQMAGVGKTEAELKAEGREYVVGREDLPGTPMGRAKKLEHGFVKVLAASDGEILGCHMLGYEASTMLHEVVVAMRSGSGYVSDITDTIHAHPTLNKVVEYAFDDVDIQ</sequence>
<feature type="domain" description="FAD/NAD(P)-binding" evidence="5">
    <location>
        <begin position="4"/>
        <end position="309"/>
    </location>
</feature>
<dbReference type="InterPro" id="IPR016156">
    <property type="entry name" value="FAD/NAD-linked_Rdtase_dimer_sf"/>
</dbReference>
<dbReference type="GO" id="GO:0050660">
    <property type="term" value="F:flavin adenine dinucleotide binding"/>
    <property type="evidence" value="ECO:0007669"/>
    <property type="project" value="TreeGrafter"/>
</dbReference>
<dbReference type="InterPro" id="IPR036188">
    <property type="entry name" value="FAD/NAD-bd_sf"/>
</dbReference>
<dbReference type="RefSeq" id="WP_049994706.1">
    <property type="nucleotide sequence ID" value="NZ_CP031310.1"/>
</dbReference>